<feature type="domain" description="C2H2-type" evidence="7">
    <location>
        <begin position="503"/>
        <end position="526"/>
    </location>
</feature>
<feature type="compositionally biased region" description="Acidic residues" evidence="5">
    <location>
        <begin position="613"/>
        <end position="622"/>
    </location>
</feature>
<dbReference type="PANTHER" id="PTHR24403:SF86">
    <property type="entry name" value="C2H2-TYPE DOMAIN-CONTAINING PROTEIN"/>
    <property type="match status" value="1"/>
</dbReference>
<evidence type="ECO:0000256" key="6">
    <source>
        <dbReference type="SAM" id="SignalP"/>
    </source>
</evidence>
<feature type="region of interest" description="Disordered" evidence="5">
    <location>
        <begin position="598"/>
        <end position="638"/>
    </location>
</feature>
<feature type="domain" description="C2H2-type" evidence="7">
    <location>
        <begin position="340"/>
        <end position="365"/>
    </location>
</feature>
<feature type="domain" description="C2H2-type" evidence="7">
    <location>
        <begin position="96"/>
        <end position="119"/>
    </location>
</feature>
<evidence type="ECO:0000256" key="3">
    <source>
        <dbReference type="ARBA" id="ARBA00022771"/>
    </source>
</evidence>
<keyword evidence="4" id="KW-0862">Zinc</keyword>
<feature type="signal peptide" evidence="6">
    <location>
        <begin position="1"/>
        <end position="20"/>
    </location>
</feature>
<feature type="domain" description="C2H2-type" evidence="7">
    <location>
        <begin position="67"/>
        <end position="90"/>
    </location>
</feature>
<evidence type="ECO:0000259" key="7">
    <source>
        <dbReference type="SMART" id="SM00355"/>
    </source>
</evidence>
<sequence length="638" mass="70973">MARPSRALLALVTVDRTVLVALPAADPESSMEVSGVSTSDNPFSSNRNHFGFLTTTPSTPNHQFLQLKCCECGIEKPGCEELEIHIKIEHLNWLPFVCPICQTTRATNSLLREHIYSAHKKSNTSKFVYMDNPKAQQQLLIHLDNSLNAYCTRRMTLQNGNGVAKSNGVLFPDASSTDVSNPRKRKPPKPVVNNETGELIFPEEGAQVENGFSDLAVDGVDAESFGVLANMFPCKKETESEGEMDMTVDDTEFKANSFLNDISQLFQGDKTAIDVLVHPSSTPGTGQKRRVMNPKGSQKGGTSKKRVLGLCSRCQKPVTAGGRQMHVFFHMGKDEQTYRFRCNFPDCDAEHYRKDQMEAHMVKMHGGIRADLIEDRAPELNERAQLLSMELLGTSTNAPGPSAEVAQRIYDQQVQEQTDKDEARARKRPKVSAPEAPKGTSPEQADPDDEEHASTSVVVKREEPESGDRIECQQCKKPLMNRFKIRGFHILWHMARDLGICRYACKYCKFHHDRSQAVHRHLRVEHSDMVVDEDDTSGVIDTINQHQDEIKMMSQKCFGIDALFARDASKKGGKFAMLSNGSSKENCLEGLEDFSENAEFAPGANDLDRDVVIDEETGDEPASESGNSESQNDSDGED</sequence>
<evidence type="ECO:0000313" key="9">
    <source>
        <dbReference type="WBParaSite" id="L893_g32037.t2"/>
    </source>
</evidence>
<dbReference type="Proteomes" id="UP000095287">
    <property type="component" value="Unplaced"/>
</dbReference>
<protein>
    <submittedName>
        <fullName evidence="9">C2H2-type domain-containing protein</fullName>
    </submittedName>
</protein>
<feature type="region of interest" description="Disordered" evidence="5">
    <location>
        <begin position="280"/>
        <end position="303"/>
    </location>
</feature>
<evidence type="ECO:0000256" key="2">
    <source>
        <dbReference type="ARBA" id="ARBA00022737"/>
    </source>
</evidence>
<evidence type="ECO:0000256" key="4">
    <source>
        <dbReference type="ARBA" id="ARBA00022833"/>
    </source>
</evidence>
<accession>A0A1I8A1U9</accession>
<reference evidence="9" key="1">
    <citation type="submission" date="2016-11" db="UniProtKB">
        <authorList>
            <consortium name="WormBaseParasite"/>
        </authorList>
    </citation>
    <scope>IDENTIFICATION</scope>
</reference>
<dbReference type="PANTHER" id="PTHR24403">
    <property type="entry name" value="ZINC FINGER PROTEIN"/>
    <property type="match status" value="1"/>
</dbReference>
<evidence type="ECO:0000313" key="8">
    <source>
        <dbReference type="Proteomes" id="UP000095287"/>
    </source>
</evidence>
<feature type="region of interest" description="Disordered" evidence="5">
    <location>
        <begin position="172"/>
        <end position="195"/>
    </location>
</feature>
<evidence type="ECO:0000256" key="1">
    <source>
        <dbReference type="ARBA" id="ARBA00022723"/>
    </source>
</evidence>
<keyword evidence="1" id="KW-0479">Metal-binding</keyword>
<dbReference type="Gene3D" id="3.30.160.60">
    <property type="entry name" value="Classic Zinc Finger"/>
    <property type="match status" value="1"/>
</dbReference>
<dbReference type="InterPro" id="IPR013087">
    <property type="entry name" value="Znf_C2H2_type"/>
</dbReference>
<organism evidence="8 9">
    <name type="scientific">Steinernema glaseri</name>
    <dbReference type="NCBI Taxonomy" id="37863"/>
    <lineage>
        <taxon>Eukaryota</taxon>
        <taxon>Metazoa</taxon>
        <taxon>Ecdysozoa</taxon>
        <taxon>Nematoda</taxon>
        <taxon>Chromadorea</taxon>
        <taxon>Rhabditida</taxon>
        <taxon>Tylenchina</taxon>
        <taxon>Panagrolaimomorpha</taxon>
        <taxon>Strongyloidoidea</taxon>
        <taxon>Steinernematidae</taxon>
        <taxon>Steinernema</taxon>
    </lineage>
</organism>
<keyword evidence="6" id="KW-0732">Signal</keyword>
<evidence type="ECO:0000256" key="5">
    <source>
        <dbReference type="SAM" id="MobiDB-lite"/>
    </source>
</evidence>
<feature type="region of interest" description="Disordered" evidence="5">
    <location>
        <begin position="413"/>
        <end position="469"/>
    </location>
</feature>
<dbReference type="GO" id="GO:0045944">
    <property type="term" value="P:positive regulation of transcription by RNA polymerase II"/>
    <property type="evidence" value="ECO:0007669"/>
    <property type="project" value="TreeGrafter"/>
</dbReference>
<proteinExistence type="predicted"/>
<keyword evidence="3" id="KW-0863">Zinc-finger</keyword>
<keyword evidence="2" id="KW-0677">Repeat</keyword>
<name>A0A1I8A1U9_9BILA</name>
<dbReference type="InterPro" id="IPR050688">
    <property type="entry name" value="Zinc_finger/UBP_domain"/>
</dbReference>
<dbReference type="AlphaFoldDB" id="A0A1I8A1U9"/>
<dbReference type="SMART" id="SM00355">
    <property type="entry name" value="ZnF_C2H2"/>
    <property type="match status" value="4"/>
</dbReference>
<dbReference type="WBParaSite" id="L893_g32037.t2">
    <property type="protein sequence ID" value="L893_g32037.t2"/>
    <property type="gene ID" value="L893_g32037"/>
</dbReference>
<dbReference type="GO" id="GO:0008270">
    <property type="term" value="F:zinc ion binding"/>
    <property type="evidence" value="ECO:0007669"/>
    <property type="project" value="UniProtKB-KW"/>
</dbReference>
<dbReference type="GO" id="GO:0005634">
    <property type="term" value="C:nucleus"/>
    <property type="evidence" value="ECO:0007669"/>
    <property type="project" value="TreeGrafter"/>
</dbReference>
<keyword evidence="8" id="KW-1185">Reference proteome</keyword>
<feature type="chain" id="PRO_5009314172" evidence="6">
    <location>
        <begin position="21"/>
        <end position="638"/>
    </location>
</feature>
<feature type="compositionally biased region" description="Basic and acidic residues" evidence="5">
    <location>
        <begin position="459"/>
        <end position="469"/>
    </location>
</feature>